<keyword evidence="7" id="KW-0030">Aminoacyl-tRNA synthetase</keyword>
<keyword evidence="3 9" id="KW-0436">Ligase</keyword>
<dbReference type="PANTHER" id="PTHR22594:SF34">
    <property type="entry name" value="ASPARAGINE--TRNA LIGASE, MITOCHONDRIAL-RELATED"/>
    <property type="match status" value="1"/>
</dbReference>
<evidence type="ECO:0000256" key="2">
    <source>
        <dbReference type="ARBA" id="ARBA00012816"/>
    </source>
</evidence>
<dbReference type="GO" id="GO:0004816">
    <property type="term" value="F:asparagine-tRNA ligase activity"/>
    <property type="evidence" value="ECO:0007669"/>
    <property type="project" value="UniProtKB-EC"/>
</dbReference>
<dbReference type="Pfam" id="PF00152">
    <property type="entry name" value="tRNA-synt_2"/>
    <property type="match status" value="1"/>
</dbReference>
<reference evidence="9 10" key="1">
    <citation type="submission" date="2024-02" db="EMBL/GenBank/DDBJ databases">
        <title>Discinaceae phylogenomics.</title>
        <authorList>
            <person name="Dirks A.C."/>
            <person name="James T.Y."/>
        </authorList>
    </citation>
    <scope>NUCLEOTIDE SEQUENCE [LARGE SCALE GENOMIC DNA]</scope>
    <source>
        <strain evidence="9 10">ACD0624</strain>
    </source>
</reference>
<comment type="similarity">
    <text evidence="1">Belongs to the class-II aminoacyl-tRNA synthetase family.</text>
</comment>
<keyword evidence="6" id="KW-0648">Protein biosynthesis</keyword>
<dbReference type="SUPFAM" id="SSF55681">
    <property type="entry name" value="Class II aaRS and biotin synthetases"/>
    <property type="match status" value="1"/>
</dbReference>
<dbReference type="Pfam" id="PF01336">
    <property type="entry name" value="tRNA_anti-codon"/>
    <property type="match status" value="1"/>
</dbReference>
<dbReference type="PRINTS" id="PR01042">
    <property type="entry name" value="TRNASYNTHASP"/>
</dbReference>
<dbReference type="InterPro" id="IPR002312">
    <property type="entry name" value="Asp/Asn-tRNA-synth_IIb"/>
</dbReference>
<dbReference type="EC" id="6.1.1.22" evidence="2"/>
<dbReference type="InterPro" id="IPR012340">
    <property type="entry name" value="NA-bd_OB-fold"/>
</dbReference>
<dbReference type="InterPro" id="IPR004522">
    <property type="entry name" value="Asn-tRNA-ligase"/>
</dbReference>
<keyword evidence="5" id="KW-0067">ATP-binding</keyword>
<dbReference type="EMBL" id="JBBBZM010000109">
    <property type="protein sequence ID" value="KAL0633910.1"/>
    <property type="molecule type" value="Genomic_DNA"/>
</dbReference>
<evidence type="ECO:0000256" key="6">
    <source>
        <dbReference type="ARBA" id="ARBA00022917"/>
    </source>
</evidence>
<evidence type="ECO:0000256" key="1">
    <source>
        <dbReference type="ARBA" id="ARBA00008226"/>
    </source>
</evidence>
<evidence type="ECO:0000256" key="5">
    <source>
        <dbReference type="ARBA" id="ARBA00022840"/>
    </source>
</evidence>
<keyword evidence="10" id="KW-1185">Reference proteome</keyword>
<keyword evidence="4" id="KW-0547">Nucleotide-binding</keyword>
<dbReference type="Gene3D" id="3.30.930.10">
    <property type="entry name" value="Bira Bifunctional Protein, Domain 2"/>
    <property type="match status" value="1"/>
</dbReference>
<protein>
    <recommendedName>
        <fullName evidence="2">asparagine--tRNA ligase</fullName>
        <ecNumber evidence="2">6.1.1.22</ecNumber>
    </recommendedName>
</protein>
<accession>A0ABR3GDP0</accession>
<evidence type="ECO:0000313" key="10">
    <source>
        <dbReference type="Proteomes" id="UP001447188"/>
    </source>
</evidence>
<organism evidence="9 10">
    <name type="scientific">Discina gigas</name>
    <dbReference type="NCBI Taxonomy" id="1032678"/>
    <lineage>
        <taxon>Eukaryota</taxon>
        <taxon>Fungi</taxon>
        <taxon>Dikarya</taxon>
        <taxon>Ascomycota</taxon>
        <taxon>Pezizomycotina</taxon>
        <taxon>Pezizomycetes</taxon>
        <taxon>Pezizales</taxon>
        <taxon>Discinaceae</taxon>
        <taxon>Discina</taxon>
    </lineage>
</organism>
<dbReference type="SUPFAM" id="SSF50249">
    <property type="entry name" value="Nucleic acid-binding proteins"/>
    <property type="match status" value="1"/>
</dbReference>
<dbReference type="NCBIfam" id="TIGR00457">
    <property type="entry name" value="asnS"/>
    <property type="match status" value="1"/>
</dbReference>
<proteinExistence type="inferred from homology"/>
<evidence type="ECO:0000313" key="9">
    <source>
        <dbReference type="EMBL" id="KAL0633910.1"/>
    </source>
</evidence>
<dbReference type="Proteomes" id="UP001447188">
    <property type="component" value="Unassembled WGS sequence"/>
</dbReference>
<comment type="caution">
    <text evidence="9">The sequence shown here is derived from an EMBL/GenBank/DDBJ whole genome shotgun (WGS) entry which is preliminary data.</text>
</comment>
<dbReference type="Gene3D" id="2.40.50.140">
    <property type="entry name" value="Nucleic acid-binding proteins"/>
    <property type="match status" value="1"/>
</dbReference>
<name>A0ABR3GDP0_9PEZI</name>
<sequence length="518" mass="57779">MFLPHQFRRSVISRLVQARRISSSVDAFPRTVASLLIRSNGTSNTHVDHDIGVTKSSSDDDTSQVVTVHGWIRSVRRMKNVSFVHIADGSTTTPLQAVLTGEQSEGLTMGTSVKITGEWKESLGGKKQERELLAQEVKILGEADPQTYPLQKKYQTAEYLRRLPHLRSRIPTNANLLQLRSYIISRLTNFFASREFVQCHPPIITSSDCEGAGEVFTVSSNVAEIGENKSPHFFRNPKYLTVSTQLHLEALAAALPRVWTLSPTFRAEKSDTARHLNEFYMLEVEVSFIDSLNPLLTFIEDMTKDLVLGISSSRIGAETLAAAGERASEIEQRWKGLLEKKWLRMTYTEAIEALQSAVNRNEVKFVFPPAWGTGLQAEHEKFLAQTLGGKGKGGPIFVTDYPRKLKPFYMLPSSGEAEEGKETVACFDLLLPAIGELVGGSLREHRYDQLVASMKNLGLSSGDDDLGDLRWYAELRKWGSAEHGGFGVGFDRLLCYLSCVGNIREMVTFPRWVGKCDC</sequence>
<dbReference type="InterPro" id="IPR006195">
    <property type="entry name" value="aa-tRNA-synth_II"/>
</dbReference>
<evidence type="ECO:0000259" key="8">
    <source>
        <dbReference type="PROSITE" id="PS50862"/>
    </source>
</evidence>
<dbReference type="CDD" id="cd04318">
    <property type="entry name" value="EcAsnRS_like_N"/>
    <property type="match status" value="1"/>
</dbReference>
<dbReference type="InterPro" id="IPR004364">
    <property type="entry name" value="Aa-tRNA-synt_II"/>
</dbReference>
<evidence type="ECO:0000256" key="4">
    <source>
        <dbReference type="ARBA" id="ARBA00022741"/>
    </source>
</evidence>
<dbReference type="InterPro" id="IPR045864">
    <property type="entry name" value="aa-tRNA-synth_II/BPL/LPL"/>
</dbReference>
<evidence type="ECO:0000256" key="7">
    <source>
        <dbReference type="ARBA" id="ARBA00023146"/>
    </source>
</evidence>
<dbReference type="NCBIfam" id="NF003037">
    <property type="entry name" value="PRK03932.1"/>
    <property type="match status" value="1"/>
</dbReference>
<dbReference type="PANTHER" id="PTHR22594">
    <property type="entry name" value="ASPARTYL/LYSYL-TRNA SYNTHETASE"/>
    <property type="match status" value="1"/>
</dbReference>
<feature type="domain" description="Aminoacyl-transfer RNA synthetases class-II family profile" evidence="8">
    <location>
        <begin position="177"/>
        <end position="510"/>
    </location>
</feature>
<evidence type="ECO:0000256" key="3">
    <source>
        <dbReference type="ARBA" id="ARBA00022598"/>
    </source>
</evidence>
<gene>
    <name evidence="9" type="primary">SLM5</name>
    <name evidence="9" type="ORF">Q9L58_007151</name>
</gene>
<dbReference type="InterPro" id="IPR004365">
    <property type="entry name" value="NA-bd_OB_tRNA"/>
</dbReference>
<dbReference type="PROSITE" id="PS50862">
    <property type="entry name" value="AA_TRNA_LIGASE_II"/>
    <property type="match status" value="1"/>
</dbReference>